<gene>
    <name evidence="7" type="ORF">HFV08_00770</name>
</gene>
<keyword evidence="4" id="KW-0788">Thiol protease</keyword>
<dbReference type="InterPro" id="IPR036366">
    <property type="entry name" value="PGBDSf"/>
</dbReference>
<dbReference type="InterPro" id="IPR038765">
    <property type="entry name" value="Papain-like_cys_pep_sf"/>
</dbReference>
<dbReference type="Gene3D" id="1.10.101.10">
    <property type="entry name" value="PGBD-like superfamily/PGBD"/>
    <property type="match status" value="2"/>
</dbReference>
<feature type="region of interest" description="Disordered" evidence="5">
    <location>
        <begin position="382"/>
        <end position="442"/>
    </location>
</feature>
<feature type="compositionally biased region" description="Low complexity" evidence="5">
    <location>
        <begin position="382"/>
        <end position="395"/>
    </location>
</feature>
<reference evidence="7 8" key="1">
    <citation type="submission" date="2020-04" db="EMBL/GenBank/DDBJ databases">
        <title>Phylogenetic Diversity and Antibacterial Activity against Ralstonia solanacearum of Endophytic Actinomycete Isolated from Moss.</title>
        <authorList>
            <person name="Zhuang X."/>
        </authorList>
    </citation>
    <scope>NUCLEOTIDE SEQUENCE [LARGE SCALE GENOMIC DNA]</scope>
    <source>
        <strain evidence="7 8">LD120</strain>
    </source>
</reference>
<dbReference type="Proteomes" id="UP000772196">
    <property type="component" value="Unassembled WGS sequence"/>
</dbReference>
<name>A0ABX1GUR1_9ACTN</name>
<comment type="similarity">
    <text evidence="1">Belongs to the peptidase C40 family.</text>
</comment>
<feature type="region of interest" description="Disordered" evidence="5">
    <location>
        <begin position="99"/>
        <end position="128"/>
    </location>
</feature>
<dbReference type="InterPro" id="IPR000064">
    <property type="entry name" value="NLP_P60_dom"/>
</dbReference>
<feature type="domain" description="NlpC/P60" evidence="6">
    <location>
        <begin position="136"/>
        <end position="266"/>
    </location>
</feature>
<protein>
    <recommendedName>
        <fullName evidence="6">NlpC/P60 domain-containing protein</fullName>
    </recommendedName>
</protein>
<evidence type="ECO:0000256" key="5">
    <source>
        <dbReference type="SAM" id="MobiDB-lite"/>
    </source>
</evidence>
<comment type="caution">
    <text evidence="7">The sequence shown here is derived from an EMBL/GenBank/DDBJ whole genome shotgun (WGS) entry which is preliminary data.</text>
</comment>
<sequence>MPVPAPVPFRPPVFEEYEPADGDCRCPGCGYAGAGEQGSGSGPGASWWGPSGDVFSRWGASGRGGFRQGGGPRGARRALVAVAAAGSVLGTAAGAGALPARTASAPGAPRADAEPGTPQGGRSGLHGTAYGTVPAATTRAAIIDRAKKWVTAEVPYSMGEFHRDGYRQDCSGFVSMVWQLGTNVGTGGLARYGTRIAREDLEPGDILLFHNPADPGKGSHVTVFGGWSDPSHRSYLAYEQTRPHTLARKTPYPYWSHAEDYVPYRYRGLTPHGGTSGADAVTVFPGLKIFAPGVRHAGITRLGELLAARGGRQFYPEGPGPRWTEADRRAVAAFQRAQGWRGTEANGIPGPATWDYLMHGKGRDIVGVGVGVGAAGVGAVDKGAGADPEVGAGAREGARARVGGVERPRGGGTGGTAGRTAPGPDAAEKRAAPDFPGRAAFRPGKSSIHIARLSRQLVKRGYGRFYPSGPGSRWTESDRCAVEAFQRAQGWRGSRADGVPGPETWQRLFS</sequence>
<dbReference type="InterPro" id="IPR047763">
    <property type="entry name" value="PG_bind_dom_phiBT1-type"/>
</dbReference>
<evidence type="ECO:0000256" key="4">
    <source>
        <dbReference type="ARBA" id="ARBA00022807"/>
    </source>
</evidence>
<evidence type="ECO:0000259" key="6">
    <source>
        <dbReference type="PROSITE" id="PS51935"/>
    </source>
</evidence>
<keyword evidence="3" id="KW-0378">Hydrolase</keyword>
<dbReference type="SUPFAM" id="SSF47090">
    <property type="entry name" value="PGBD-like"/>
    <property type="match status" value="2"/>
</dbReference>
<dbReference type="NCBIfam" id="NF038080">
    <property type="entry name" value="PG_bind_siph"/>
    <property type="match status" value="2"/>
</dbReference>
<dbReference type="InterPro" id="IPR036365">
    <property type="entry name" value="PGBD-like_sf"/>
</dbReference>
<accession>A0ABX1GUR1</accession>
<dbReference type="EMBL" id="JAAWWP010000001">
    <property type="protein sequence ID" value="NKI39807.1"/>
    <property type="molecule type" value="Genomic_DNA"/>
</dbReference>
<keyword evidence="2" id="KW-0645">Protease</keyword>
<proteinExistence type="inferred from homology"/>
<evidence type="ECO:0000256" key="2">
    <source>
        <dbReference type="ARBA" id="ARBA00022670"/>
    </source>
</evidence>
<keyword evidence="8" id="KW-1185">Reference proteome</keyword>
<dbReference type="PROSITE" id="PS51935">
    <property type="entry name" value="NLPC_P60"/>
    <property type="match status" value="1"/>
</dbReference>
<dbReference type="Gene3D" id="3.90.1720.10">
    <property type="entry name" value="endopeptidase domain like (from Nostoc punctiforme)"/>
    <property type="match status" value="1"/>
</dbReference>
<organism evidence="7 8">
    <name type="scientific">Streptomyces physcomitrii</name>
    <dbReference type="NCBI Taxonomy" id="2724184"/>
    <lineage>
        <taxon>Bacteria</taxon>
        <taxon>Bacillati</taxon>
        <taxon>Actinomycetota</taxon>
        <taxon>Actinomycetes</taxon>
        <taxon>Kitasatosporales</taxon>
        <taxon>Streptomycetaceae</taxon>
        <taxon>Streptomyces</taxon>
    </lineage>
</organism>
<evidence type="ECO:0000313" key="7">
    <source>
        <dbReference type="EMBL" id="NKI39807.1"/>
    </source>
</evidence>
<dbReference type="RefSeq" id="WP_168534772.1">
    <property type="nucleotide sequence ID" value="NZ_JAAWWP010000001.1"/>
</dbReference>
<dbReference type="SUPFAM" id="SSF54001">
    <property type="entry name" value="Cysteine proteinases"/>
    <property type="match status" value="1"/>
</dbReference>
<evidence type="ECO:0000256" key="3">
    <source>
        <dbReference type="ARBA" id="ARBA00022801"/>
    </source>
</evidence>
<evidence type="ECO:0000313" key="8">
    <source>
        <dbReference type="Proteomes" id="UP000772196"/>
    </source>
</evidence>
<feature type="compositionally biased region" description="Basic and acidic residues" evidence="5">
    <location>
        <begin position="396"/>
        <end position="409"/>
    </location>
</feature>
<evidence type="ECO:0000256" key="1">
    <source>
        <dbReference type="ARBA" id="ARBA00007074"/>
    </source>
</evidence>